<feature type="transmembrane region" description="Helical" evidence="1">
    <location>
        <begin position="49"/>
        <end position="66"/>
    </location>
</feature>
<accession>A0ABT7QZJ0</accession>
<organism evidence="2 3">
    <name type="scientific">Sulfurovum zhangzhouensis</name>
    <dbReference type="NCBI Taxonomy" id="3019067"/>
    <lineage>
        <taxon>Bacteria</taxon>
        <taxon>Pseudomonadati</taxon>
        <taxon>Campylobacterota</taxon>
        <taxon>Epsilonproteobacteria</taxon>
        <taxon>Campylobacterales</taxon>
        <taxon>Sulfurovaceae</taxon>
        <taxon>Sulfurovum</taxon>
    </lineage>
</organism>
<reference evidence="2" key="1">
    <citation type="submission" date="2023-01" db="EMBL/GenBank/DDBJ databases">
        <title>Sulfurovum sp. zt1-1 genome assembly.</title>
        <authorList>
            <person name="Wang J."/>
        </authorList>
    </citation>
    <scope>NUCLEOTIDE SEQUENCE</scope>
    <source>
        <strain evidence="2">Zt1-1</strain>
    </source>
</reference>
<gene>
    <name evidence="2" type="ORF">PGH07_08735</name>
</gene>
<dbReference type="RefSeq" id="WP_289414051.1">
    <property type="nucleotide sequence ID" value="NZ_JAQIBD010000003.1"/>
</dbReference>
<evidence type="ECO:0000313" key="2">
    <source>
        <dbReference type="EMBL" id="MDM5272265.1"/>
    </source>
</evidence>
<keyword evidence="1" id="KW-1133">Transmembrane helix</keyword>
<feature type="transmembrane region" description="Helical" evidence="1">
    <location>
        <begin position="27"/>
        <end position="44"/>
    </location>
</feature>
<keyword evidence="1" id="KW-0472">Membrane</keyword>
<feature type="transmembrane region" description="Helical" evidence="1">
    <location>
        <begin position="86"/>
        <end position="108"/>
    </location>
</feature>
<keyword evidence="3" id="KW-1185">Reference proteome</keyword>
<evidence type="ECO:0000256" key="1">
    <source>
        <dbReference type="SAM" id="Phobius"/>
    </source>
</evidence>
<dbReference type="Proteomes" id="UP001169069">
    <property type="component" value="Unassembled WGS sequence"/>
</dbReference>
<evidence type="ECO:0000313" key="3">
    <source>
        <dbReference type="Proteomes" id="UP001169069"/>
    </source>
</evidence>
<proteinExistence type="predicted"/>
<dbReference type="EMBL" id="JAQIBD010000003">
    <property type="protein sequence ID" value="MDM5272265.1"/>
    <property type="molecule type" value="Genomic_DNA"/>
</dbReference>
<name>A0ABT7QZJ0_9BACT</name>
<keyword evidence="1" id="KW-0812">Transmembrane</keyword>
<protein>
    <submittedName>
        <fullName evidence="2">Uncharacterized protein</fullName>
    </submittedName>
</protein>
<sequence length="118" mass="13312">MKKFILTLLIISCNTYAEVSDKIPSQEGLWLSGTIVGIVLVILLRWTKWINILAIPLTAIFFYFAYDTLIEPDIGSAIIKEQGKPYVMALYGSATLVLLGVIFGNILYKKRKKSHDIF</sequence>
<comment type="caution">
    <text evidence="2">The sequence shown here is derived from an EMBL/GenBank/DDBJ whole genome shotgun (WGS) entry which is preliminary data.</text>
</comment>